<feature type="repeat" description="ANK" evidence="13">
    <location>
        <begin position="687"/>
        <end position="719"/>
    </location>
</feature>
<gene>
    <name evidence="16" type="ORF">GIB67_017878</name>
</gene>
<dbReference type="OrthoDB" id="426293at2759"/>
<dbReference type="SUPFAM" id="SSF48403">
    <property type="entry name" value="Ankyrin repeat"/>
    <property type="match status" value="1"/>
</dbReference>
<dbReference type="SUPFAM" id="SSF81324">
    <property type="entry name" value="Voltage-gated potassium channels"/>
    <property type="match status" value="1"/>
</dbReference>
<evidence type="ECO:0000256" key="8">
    <source>
        <dbReference type="ARBA" id="ARBA00022958"/>
    </source>
</evidence>
<evidence type="ECO:0000256" key="12">
    <source>
        <dbReference type="ARBA" id="ARBA00023303"/>
    </source>
</evidence>
<dbReference type="Gene3D" id="2.60.120.10">
    <property type="entry name" value="Jelly Rolls"/>
    <property type="match status" value="1"/>
</dbReference>
<feature type="domain" description="Cyclic nucleotide-binding" evidence="15">
    <location>
        <begin position="511"/>
        <end position="630"/>
    </location>
</feature>
<keyword evidence="5 14" id="KW-0812">Transmembrane</keyword>
<dbReference type="SMART" id="SM00100">
    <property type="entry name" value="cNMP"/>
    <property type="match status" value="1"/>
</dbReference>
<dbReference type="InterPro" id="IPR036770">
    <property type="entry name" value="Ankyrin_rpt-contain_sf"/>
</dbReference>
<name>A0A7J7MKW1_9MAGN</name>
<dbReference type="InterPro" id="IPR005821">
    <property type="entry name" value="Ion_trans_dom"/>
</dbReference>
<comment type="subunit">
    <text evidence="14">The potassium channel is composed of a homo- or heterotetrameric complex of pore-forming subunits.</text>
</comment>
<dbReference type="FunFam" id="2.60.120.10:FF:000074">
    <property type="entry name" value="Potassium channel KAT2"/>
    <property type="match status" value="1"/>
</dbReference>
<feature type="transmembrane region" description="Helical" evidence="14">
    <location>
        <begin position="412"/>
        <end position="434"/>
    </location>
</feature>
<dbReference type="InterPro" id="IPR045319">
    <property type="entry name" value="KAT/AKT"/>
</dbReference>
<dbReference type="FunFam" id="1.10.287.70:FF:000123">
    <property type="entry name" value="Potassium channel KAT3"/>
    <property type="match status" value="1"/>
</dbReference>
<comment type="caution">
    <text evidence="14">Lacks conserved residue(s) required for the propagation of feature annotation.</text>
</comment>
<feature type="transmembrane region" description="Helical" evidence="14">
    <location>
        <begin position="268"/>
        <end position="288"/>
    </location>
</feature>
<keyword evidence="8 14" id="KW-0630">Potassium</keyword>
<dbReference type="PRINTS" id="PR01463">
    <property type="entry name" value="EAGCHANLFMLY"/>
</dbReference>
<dbReference type="InterPro" id="IPR003938">
    <property type="entry name" value="K_chnl_volt-dep_EAG/ELK/ERG"/>
</dbReference>
<dbReference type="PROSITE" id="PS50088">
    <property type="entry name" value="ANK_REPEAT"/>
    <property type="match status" value="2"/>
</dbReference>
<evidence type="ECO:0000256" key="9">
    <source>
        <dbReference type="ARBA" id="ARBA00022989"/>
    </source>
</evidence>
<proteinExistence type="inferred from homology"/>
<protein>
    <recommendedName>
        <fullName evidence="14">Potassium channel</fullName>
    </recommendedName>
</protein>
<dbReference type="InterPro" id="IPR002110">
    <property type="entry name" value="Ankyrin_rpt"/>
</dbReference>
<dbReference type="SMART" id="SM00248">
    <property type="entry name" value="ANK"/>
    <property type="match status" value="5"/>
</dbReference>
<dbReference type="Pfam" id="PF00520">
    <property type="entry name" value="Ion_trans"/>
    <property type="match status" value="1"/>
</dbReference>
<dbReference type="SUPFAM" id="SSF51206">
    <property type="entry name" value="cAMP-binding domain-like"/>
    <property type="match status" value="1"/>
</dbReference>
<comment type="domain">
    <text evidence="14">The KHA domain (rich in hydrophobic and acidic residues) present in the C-terminal part is likely to be important for tetramerization.</text>
</comment>
<evidence type="ECO:0000256" key="4">
    <source>
        <dbReference type="ARBA" id="ARBA00022538"/>
    </source>
</evidence>
<feature type="transmembrane region" description="Helical" evidence="14">
    <location>
        <begin position="328"/>
        <end position="353"/>
    </location>
</feature>
<dbReference type="InterPro" id="IPR000595">
    <property type="entry name" value="cNMP-bd_dom"/>
</dbReference>
<dbReference type="Gene3D" id="1.10.287.70">
    <property type="match status" value="1"/>
</dbReference>
<dbReference type="Pfam" id="PF11834">
    <property type="entry name" value="KHA"/>
    <property type="match status" value="1"/>
</dbReference>
<dbReference type="Gene3D" id="1.25.40.20">
    <property type="entry name" value="Ankyrin repeat-containing domain"/>
    <property type="match status" value="1"/>
</dbReference>
<dbReference type="GO" id="GO:0034702">
    <property type="term" value="C:monoatomic ion channel complex"/>
    <property type="evidence" value="ECO:0007669"/>
    <property type="project" value="UniProtKB-KW"/>
</dbReference>
<evidence type="ECO:0000313" key="16">
    <source>
        <dbReference type="EMBL" id="KAF6155523.1"/>
    </source>
</evidence>
<feature type="transmembrane region" description="Helical" evidence="14">
    <location>
        <begin position="197"/>
        <end position="216"/>
    </location>
</feature>
<reference evidence="16 17" key="1">
    <citation type="journal article" date="2020" name="IScience">
        <title>Genome Sequencing of the Endangered Kingdonia uniflora (Circaeasteraceae, Ranunculales) Reveals Potential Mechanisms of Evolutionary Specialization.</title>
        <authorList>
            <person name="Sun Y."/>
            <person name="Deng T."/>
            <person name="Zhang A."/>
            <person name="Moore M.J."/>
            <person name="Landis J.B."/>
            <person name="Lin N."/>
            <person name="Zhang H."/>
            <person name="Zhang X."/>
            <person name="Huang J."/>
            <person name="Zhang X."/>
            <person name="Sun H."/>
            <person name="Wang H."/>
        </authorList>
    </citation>
    <scope>NUCLEOTIDE SEQUENCE [LARGE SCALE GENOMIC DNA]</scope>
    <source>
        <strain evidence="16">TB1705</strain>
        <tissue evidence="16">Leaf</tissue>
    </source>
</reference>
<evidence type="ECO:0000313" key="17">
    <source>
        <dbReference type="Proteomes" id="UP000541444"/>
    </source>
</evidence>
<organism evidence="16 17">
    <name type="scientific">Kingdonia uniflora</name>
    <dbReference type="NCBI Taxonomy" id="39325"/>
    <lineage>
        <taxon>Eukaryota</taxon>
        <taxon>Viridiplantae</taxon>
        <taxon>Streptophyta</taxon>
        <taxon>Embryophyta</taxon>
        <taxon>Tracheophyta</taxon>
        <taxon>Spermatophyta</taxon>
        <taxon>Magnoliopsida</taxon>
        <taxon>Ranunculales</taxon>
        <taxon>Circaeasteraceae</taxon>
        <taxon>Kingdonia</taxon>
    </lineage>
</organism>
<keyword evidence="4 14" id="KW-0633">Potassium transport</keyword>
<keyword evidence="12 14" id="KW-0407">Ion channel</keyword>
<accession>A0A7J7MKW1</accession>
<comment type="domain">
    <text evidence="14">The segment S4 is probably the voltage-sensor and is characterized by a series of positively charged amino acids. The pore-forming region H5 is enclosed by the transmembrane segments S5 and S6 in the Shaker-type (1P/6TM) and contains the GYGD signature motif which seems to be involved in potassium selectivity.</text>
</comment>
<dbReference type="GO" id="GO:0005249">
    <property type="term" value="F:voltage-gated potassium channel activity"/>
    <property type="evidence" value="ECO:0007669"/>
    <property type="project" value="UniProtKB-UniRule"/>
</dbReference>
<keyword evidence="9 14" id="KW-1133">Transmembrane helix</keyword>
<dbReference type="InterPro" id="IPR018490">
    <property type="entry name" value="cNMP-bd_dom_sf"/>
</dbReference>
<feature type="transmembrane region" description="Helical" evidence="14">
    <location>
        <begin position="225"/>
        <end position="248"/>
    </location>
</feature>
<dbReference type="PANTHER" id="PTHR45743">
    <property type="entry name" value="POTASSIUM CHANNEL AKT1"/>
    <property type="match status" value="1"/>
</dbReference>
<dbReference type="PROSITE" id="PS50042">
    <property type="entry name" value="CNMP_BINDING_3"/>
    <property type="match status" value="1"/>
</dbReference>
<feature type="repeat" description="ANK" evidence="13">
    <location>
        <begin position="784"/>
        <end position="816"/>
    </location>
</feature>
<dbReference type="AlphaFoldDB" id="A0A7J7MKW1"/>
<comment type="function">
    <text evidence="14">Potassium channel.</text>
</comment>
<comment type="similarity">
    <text evidence="2 14">Belongs to the potassium channel family. Plant (TC 1.A.1.4) subfamily.</text>
</comment>
<evidence type="ECO:0000256" key="1">
    <source>
        <dbReference type="ARBA" id="ARBA00004141"/>
    </source>
</evidence>
<sequence>MGNIDKALVTVFSFFGEQIIRDEMVLGYFANWIFILVESDGRRGISISNAEHVIRGATAGGALEMGAWRRNLTRINVWDSDFVLKGWRRYWFVLGALLQIAICEPRGSGYKFSDDELMGGVAKHDQKEIMNTKLSSSQMKNIGGCTEGTTVSSVNLRNLSKIILPPLGVSSYSQNQIESKGKIIIPMDSRYRCWETLMALLVIYSAWVYPFEIAFIKSSRGGDLYIADTVVDLFFTIDIILTFFVAYIDRKTQLLVRDPKKIAKRYLWTWFIMDLASTIPFEALGYLFTGNKKVEIPYCFLDLLRFWRLRKVKNLFTRIEKDIRFNYFWIRCARLLLVTLFSVHCSGCLYYMLADLYPREGKTWIGSVTPNFREASLWNRYISAMYWSISTMTTVGYGDLHAVNTREMIFNIFYMLFNLGLTAYLIGNMTNLVVEGTHRTMAFRNSIQAASNFVYRNQLPPRFEGQILAYMCLRFRAETLNQQQLLEQLPKSISKSICQYLFLPTVEKVYLFNHVSSEILLLLISNMKAEYFPPREDVIMQNEAPGDVYIVVSGEVDIINSEMQKEQTLGTLVVGDIFGEVGALCCRPQNFTYRTKILSQLLKLKTSDLIKAMQTKQEDNALILKNFLQHYKELKDLSIKDLDVDHGKDDDDSNLGFNLLTAASTGNAACLDELLKARLDPDIGDSQGRTPLHIAASEGHEACVLILLKHRCNINIQDMEGNTPLLDAISRKHHSIFRILYHCASISNPYIAGDLLCIAAKRNDLSTMKELLKHELSVDSENHNHLTALQIAMSENNYDMINLLVMNGASTEKASQNGLCSMILDEIVQKREVGHRITVQEETSDEMRGMFRARKEETLVFKSGRSNDRCGFRRVSIYRGHPIVRKNACRTDPGKLIRLPNSMEELKTIANDVIEKEFVDPFWEGFLASFEKRITMFSSVLGADRLKDVSDNMVPPLLGMKLGLDMRNAIVTNEEGAEIDSIEVIRDNDKLFILEYNNDVCI</sequence>
<dbReference type="PROSITE" id="PS50297">
    <property type="entry name" value="ANK_REP_REGION"/>
    <property type="match status" value="1"/>
</dbReference>
<evidence type="ECO:0000256" key="10">
    <source>
        <dbReference type="ARBA" id="ARBA00023065"/>
    </source>
</evidence>
<dbReference type="InterPro" id="IPR014710">
    <property type="entry name" value="RmlC-like_jellyroll"/>
</dbReference>
<evidence type="ECO:0000256" key="2">
    <source>
        <dbReference type="ARBA" id="ARBA00007929"/>
    </source>
</evidence>
<evidence type="ECO:0000256" key="6">
    <source>
        <dbReference type="ARBA" id="ARBA00022826"/>
    </source>
</evidence>
<keyword evidence="11 14" id="KW-0472">Membrane</keyword>
<dbReference type="Pfam" id="PF12796">
    <property type="entry name" value="Ank_2"/>
    <property type="match status" value="2"/>
</dbReference>
<evidence type="ECO:0000256" key="3">
    <source>
        <dbReference type="ARBA" id="ARBA00022448"/>
    </source>
</evidence>
<dbReference type="Pfam" id="PF00027">
    <property type="entry name" value="cNMP_binding"/>
    <property type="match status" value="1"/>
</dbReference>
<dbReference type="CDD" id="cd00038">
    <property type="entry name" value="CAP_ED"/>
    <property type="match status" value="1"/>
</dbReference>
<keyword evidence="13" id="KW-0040">ANK repeat</keyword>
<keyword evidence="7 14" id="KW-0851">Voltage-gated channel</keyword>
<keyword evidence="17" id="KW-1185">Reference proteome</keyword>
<dbReference type="Proteomes" id="UP000541444">
    <property type="component" value="Unassembled WGS sequence"/>
</dbReference>
<dbReference type="EMBL" id="JACGCM010001420">
    <property type="protein sequence ID" value="KAF6155523.1"/>
    <property type="molecule type" value="Genomic_DNA"/>
</dbReference>
<evidence type="ECO:0000256" key="14">
    <source>
        <dbReference type="RuleBase" id="RU369015"/>
    </source>
</evidence>
<keyword evidence="6 14" id="KW-0631">Potassium channel</keyword>
<evidence type="ECO:0000256" key="13">
    <source>
        <dbReference type="PROSITE-ProRule" id="PRU00023"/>
    </source>
</evidence>
<comment type="caution">
    <text evidence="16">The sequence shown here is derived from an EMBL/GenBank/DDBJ whole genome shotgun (WGS) entry which is preliminary data.</text>
</comment>
<dbReference type="InterPro" id="IPR021789">
    <property type="entry name" value="KHA_dom"/>
</dbReference>
<evidence type="ECO:0000256" key="11">
    <source>
        <dbReference type="ARBA" id="ARBA00023136"/>
    </source>
</evidence>
<keyword evidence="10 14" id="KW-0406">Ion transport</keyword>
<evidence type="ECO:0000256" key="7">
    <source>
        <dbReference type="ARBA" id="ARBA00022882"/>
    </source>
</evidence>
<comment type="subcellular location">
    <subcellularLocation>
        <location evidence="1 14">Membrane</location>
        <topology evidence="1 14">Multi-pass membrane protein</topology>
    </subcellularLocation>
</comment>
<dbReference type="PANTHER" id="PTHR45743:SF21">
    <property type="entry name" value="POTASSIUM CHANNEL AKT2_3"/>
    <property type="match status" value="1"/>
</dbReference>
<evidence type="ECO:0000256" key="5">
    <source>
        <dbReference type="ARBA" id="ARBA00022692"/>
    </source>
</evidence>
<evidence type="ECO:0000259" key="15">
    <source>
        <dbReference type="PROSITE" id="PS50042"/>
    </source>
</evidence>
<keyword evidence="3 14" id="KW-0813">Transport</keyword>